<reference evidence="1" key="1">
    <citation type="submission" date="2020-05" db="EMBL/GenBank/DDBJ databases">
        <title>Large-scale comparative analyses of tick genomes elucidate their genetic diversity and vector capacities.</title>
        <authorList>
            <person name="Jia N."/>
            <person name="Wang J."/>
            <person name="Shi W."/>
            <person name="Du L."/>
            <person name="Sun Y."/>
            <person name="Zhan W."/>
            <person name="Jiang J."/>
            <person name="Wang Q."/>
            <person name="Zhang B."/>
            <person name="Ji P."/>
            <person name="Sakyi L.B."/>
            <person name="Cui X."/>
            <person name="Yuan T."/>
            <person name="Jiang B."/>
            <person name="Yang W."/>
            <person name="Lam T.T.-Y."/>
            <person name="Chang Q."/>
            <person name="Ding S."/>
            <person name="Wang X."/>
            <person name="Zhu J."/>
            <person name="Ruan X."/>
            <person name="Zhao L."/>
            <person name="Wei J."/>
            <person name="Que T."/>
            <person name="Du C."/>
            <person name="Cheng J."/>
            <person name="Dai P."/>
            <person name="Han X."/>
            <person name="Huang E."/>
            <person name="Gao Y."/>
            <person name="Liu J."/>
            <person name="Shao H."/>
            <person name="Ye R."/>
            <person name="Li L."/>
            <person name="Wei W."/>
            <person name="Wang X."/>
            <person name="Wang C."/>
            <person name="Yang T."/>
            <person name="Huo Q."/>
            <person name="Li W."/>
            <person name="Guo W."/>
            <person name="Chen H."/>
            <person name="Zhou L."/>
            <person name="Ni X."/>
            <person name="Tian J."/>
            <person name="Zhou Y."/>
            <person name="Sheng Y."/>
            <person name="Liu T."/>
            <person name="Pan Y."/>
            <person name="Xia L."/>
            <person name="Li J."/>
            <person name="Zhao F."/>
            <person name="Cao W."/>
        </authorList>
    </citation>
    <scope>NUCLEOTIDE SEQUENCE</scope>
    <source>
        <strain evidence="1">Dsil-2018</strain>
    </source>
</reference>
<dbReference type="EMBL" id="CM023470">
    <property type="protein sequence ID" value="KAH7980022.1"/>
    <property type="molecule type" value="Genomic_DNA"/>
</dbReference>
<keyword evidence="2" id="KW-1185">Reference proteome</keyword>
<evidence type="ECO:0000313" key="1">
    <source>
        <dbReference type="EMBL" id="KAH7980022.1"/>
    </source>
</evidence>
<proteinExistence type="predicted"/>
<dbReference type="Proteomes" id="UP000821865">
    <property type="component" value="Chromosome 1"/>
</dbReference>
<evidence type="ECO:0000313" key="2">
    <source>
        <dbReference type="Proteomes" id="UP000821865"/>
    </source>
</evidence>
<comment type="caution">
    <text evidence="1">The sequence shown here is derived from an EMBL/GenBank/DDBJ whole genome shotgun (WGS) entry which is preliminary data.</text>
</comment>
<gene>
    <name evidence="1" type="ORF">HPB49_012592</name>
</gene>
<name>A0ACB8DZG9_DERSI</name>
<protein>
    <submittedName>
        <fullName evidence="1">Uncharacterized protein</fullName>
    </submittedName>
</protein>
<sequence>MLLQELSCPTHKVMLARRLSRGRLAWPFASDSIAYQTPPSRCPHRDDRTSTQTVPKEVASTEEEPTDSRRLPSDQPETLSRRTFADAVSLHGQTSLLRRKASFESIRWLHVLRSDIGGRLQETHTFPRRSVRHQQRARGTRRRAGNAGRTAGAGGFRKRTSGTANATHIALDTHRRPPAYAFTLIALHPPFETPALKETHTGIKKNEPHVPSRVSSPARNLIRRMLQQEPEKMPNIEAIMPYEFKTYGEFLCITLDSNVQVLLPFSLLYAPEAPEALGACNERLFGEWTVPSSSPGENQQTRSASSWPPFRPTSNCSRDALPPLGNFEAFLREHLSFYDATRNY</sequence>
<accession>A0ACB8DZG9</accession>
<organism evidence="1 2">
    <name type="scientific">Dermacentor silvarum</name>
    <name type="common">Tick</name>
    <dbReference type="NCBI Taxonomy" id="543639"/>
    <lineage>
        <taxon>Eukaryota</taxon>
        <taxon>Metazoa</taxon>
        <taxon>Ecdysozoa</taxon>
        <taxon>Arthropoda</taxon>
        <taxon>Chelicerata</taxon>
        <taxon>Arachnida</taxon>
        <taxon>Acari</taxon>
        <taxon>Parasitiformes</taxon>
        <taxon>Ixodida</taxon>
        <taxon>Ixodoidea</taxon>
        <taxon>Ixodidae</taxon>
        <taxon>Rhipicephalinae</taxon>
        <taxon>Dermacentor</taxon>
    </lineage>
</organism>